<dbReference type="PROSITE" id="PS50966">
    <property type="entry name" value="ZF_SWIM"/>
    <property type="match status" value="1"/>
</dbReference>
<feature type="domain" description="SWIM-type" evidence="2">
    <location>
        <begin position="22"/>
        <end position="59"/>
    </location>
</feature>
<protein>
    <recommendedName>
        <fullName evidence="2">SWIM-type domain-containing protein</fullName>
    </recommendedName>
</protein>
<keyword evidence="1" id="KW-0863">Zinc-finger</keyword>
<dbReference type="Proteomes" id="UP000319502">
    <property type="component" value="Unassembled WGS sequence"/>
</dbReference>
<keyword evidence="1" id="KW-0862">Zinc</keyword>
<accession>A0A557QJS3</accession>
<keyword evidence="4" id="KW-1185">Reference proteome</keyword>
<evidence type="ECO:0000313" key="4">
    <source>
        <dbReference type="Proteomes" id="UP000319502"/>
    </source>
</evidence>
<comment type="caution">
    <text evidence="3">The sequence shown here is derived from an EMBL/GenBank/DDBJ whole genome shotgun (WGS) entry which is preliminary data.</text>
</comment>
<dbReference type="AlphaFoldDB" id="A0A557QJS3"/>
<name>A0A557QJS3_9RHOO</name>
<sequence>MTDSDAVETIQFLVQGSSPQPYTVTIRRIGKNLSAYCTCNSGLRGGVCYHRTSIFEGKADRIVSDNAEQVADVVRWLPGTDVAAALRAHEEAKSRLELARKAEGEAKQALISAMRD</sequence>
<evidence type="ECO:0000313" key="3">
    <source>
        <dbReference type="EMBL" id="TVO53154.1"/>
    </source>
</evidence>
<reference evidence="3 4" key="1">
    <citation type="submission" date="2019-07" db="EMBL/GenBank/DDBJ databases">
        <title>The pathways for chlorine oxyanion respiration interact through the shared metabolite chlorate.</title>
        <authorList>
            <person name="Barnum T.P."/>
            <person name="Cheng Y."/>
            <person name="Hill K.A."/>
            <person name="Lucas L.N."/>
            <person name="Carlson H.K."/>
            <person name="Coates J.D."/>
        </authorList>
    </citation>
    <scope>NUCLEOTIDE SEQUENCE [LARGE SCALE GENOMIC DNA]</scope>
    <source>
        <strain evidence="3 4">SFB-3</strain>
    </source>
</reference>
<gene>
    <name evidence="3" type="ORF">FHP91_15250</name>
</gene>
<proteinExistence type="predicted"/>
<organism evidence="3 4">
    <name type="scientific">Denitromonas halophila</name>
    <dbReference type="NCBI Taxonomy" id="1629404"/>
    <lineage>
        <taxon>Bacteria</taxon>
        <taxon>Pseudomonadati</taxon>
        <taxon>Pseudomonadota</taxon>
        <taxon>Betaproteobacteria</taxon>
        <taxon>Rhodocyclales</taxon>
        <taxon>Zoogloeaceae</taxon>
        <taxon>Denitromonas</taxon>
    </lineage>
</organism>
<evidence type="ECO:0000259" key="2">
    <source>
        <dbReference type="PROSITE" id="PS50966"/>
    </source>
</evidence>
<dbReference type="InterPro" id="IPR007527">
    <property type="entry name" value="Znf_SWIM"/>
</dbReference>
<dbReference type="OrthoDB" id="7187515at2"/>
<dbReference type="GO" id="GO:0008270">
    <property type="term" value="F:zinc ion binding"/>
    <property type="evidence" value="ECO:0007669"/>
    <property type="project" value="UniProtKB-KW"/>
</dbReference>
<evidence type="ECO:0000256" key="1">
    <source>
        <dbReference type="PROSITE-ProRule" id="PRU00325"/>
    </source>
</evidence>
<keyword evidence="1" id="KW-0479">Metal-binding</keyword>
<dbReference type="EMBL" id="VMNK01000015">
    <property type="protein sequence ID" value="TVO53154.1"/>
    <property type="molecule type" value="Genomic_DNA"/>
</dbReference>
<dbReference type="RefSeq" id="WP_144310399.1">
    <property type="nucleotide sequence ID" value="NZ_VMNK01000015.1"/>
</dbReference>